<protein>
    <recommendedName>
        <fullName evidence="3">Carboxymuconolactone decarboxylase-like domain-containing protein</fullName>
    </recommendedName>
</protein>
<reference evidence="1 2" key="1">
    <citation type="submission" date="2019-10" db="EMBL/GenBank/DDBJ databases">
        <title>Whole genome shotgun sequence of Acrocarpospora corrugata NBRC 13972.</title>
        <authorList>
            <person name="Ichikawa N."/>
            <person name="Kimura A."/>
            <person name="Kitahashi Y."/>
            <person name="Komaki H."/>
            <person name="Oguchi A."/>
        </authorList>
    </citation>
    <scope>NUCLEOTIDE SEQUENCE [LARGE SCALE GENOMIC DNA]</scope>
    <source>
        <strain evidence="1 2">NBRC 13972</strain>
    </source>
</reference>
<sequence length="196" mass="21028">MGAIGFLSMPELDDHAKRIFDEDVEDGGYVMNVSKLWAYQPTTMIALFDLLRQASSPHGLDARQRTILVAACASAFGDSYCSLSWGVRLAAATDEATAAGVLLGDDSGLNTEERAMAGWARKLARAPNQTTEADVQRLRDAGISDSRIFAITAFVALRLAFAIVNDALGVPPDAEYRSNAPTAVLNAVTFGRPFQD</sequence>
<comment type="caution">
    <text evidence="1">The sequence shown here is derived from an EMBL/GenBank/DDBJ whole genome shotgun (WGS) entry which is preliminary data.</text>
</comment>
<dbReference type="PANTHER" id="PTHR35446">
    <property type="entry name" value="SI:CH211-175M2.5"/>
    <property type="match status" value="1"/>
</dbReference>
<dbReference type="Proteomes" id="UP000334990">
    <property type="component" value="Unassembled WGS sequence"/>
</dbReference>
<gene>
    <name evidence="1" type="ORF">Acor_79080</name>
</gene>
<name>A0A5M3WBT4_9ACTN</name>
<proteinExistence type="predicted"/>
<evidence type="ECO:0008006" key="3">
    <source>
        <dbReference type="Google" id="ProtNLM"/>
    </source>
</evidence>
<dbReference type="SUPFAM" id="SSF69118">
    <property type="entry name" value="AhpD-like"/>
    <property type="match status" value="1"/>
</dbReference>
<dbReference type="Gene3D" id="1.20.1290.10">
    <property type="entry name" value="AhpD-like"/>
    <property type="match status" value="1"/>
</dbReference>
<organism evidence="1 2">
    <name type="scientific">Acrocarpospora corrugata</name>
    <dbReference type="NCBI Taxonomy" id="35763"/>
    <lineage>
        <taxon>Bacteria</taxon>
        <taxon>Bacillati</taxon>
        <taxon>Actinomycetota</taxon>
        <taxon>Actinomycetes</taxon>
        <taxon>Streptosporangiales</taxon>
        <taxon>Streptosporangiaceae</taxon>
        <taxon>Acrocarpospora</taxon>
    </lineage>
</organism>
<dbReference type="EMBL" id="BLAD01000114">
    <property type="protein sequence ID" value="GES05839.1"/>
    <property type="molecule type" value="Genomic_DNA"/>
</dbReference>
<dbReference type="AlphaFoldDB" id="A0A5M3WBT4"/>
<dbReference type="InterPro" id="IPR029032">
    <property type="entry name" value="AhpD-like"/>
</dbReference>
<evidence type="ECO:0000313" key="1">
    <source>
        <dbReference type="EMBL" id="GES05839.1"/>
    </source>
</evidence>
<accession>A0A5M3WBT4</accession>
<dbReference type="OrthoDB" id="153253at2"/>
<dbReference type="PANTHER" id="PTHR35446:SF2">
    <property type="entry name" value="CARBOXYMUCONOLACTONE DECARBOXYLASE-LIKE DOMAIN-CONTAINING PROTEIN"/>
    <property type="match status" value="1"/>
</dbReference>
<keyword evidence="2" id="KW-1185">Reference proteome</keyword>
<evidence type="ECO:0000313" key="2">
    <source>
        <dbReference type="Proteomes" id="UP000334990"/>
    </source>
</evidence>
<dbReference type="RefSeq" id="WP_155341804.1">
    <property type="nucleotide sequence ID" value="NZ_BAAABN010000093.1"/>
</dbReference>